<feature type="transmembrane region" description="Helical" evidence="1">
    <location>
        <begin position="23"/>
        <end position="40"/>
    </location>
</feature>
<evidence type="ECO:0000313" key="3">
    <source>
        <dbReference type="Proteomes" id="UP000319848"/>
    </source>
</evidence>
<dbReference type="STRING" id="1341154.FCR2A7T_05510"/>
<name>V6S3W2_9FLAO</name>
<dbReference type="EMBL" id="VLKQ01000024">
    <property type="protein sequence ID" value="TWI07899.1"/>
    <property type="molecule type" value="Genomic_DNA"/>
</dbReference>
<feature type="transmembrane region" description="Helical" evidence="1">
    <location>
        <begin position="187"/>
        <end position="206"/>
    </location>
</feature>
<proteinExistence type="predicted"/>
<comment type="caution">
    <text evidence="2">The sequence shown here is derived from an EMBL/GenBank/DDBJ whole genome shotgun (WGS) entry which is preliminary data.</text>
</comment>
<organism evidence="2 3">
    <name type="scientific">Flavobacterium cauense R2A-7</name>
    <dbReference type="NCBI Taxonomy" id="1341154"/>
    <lineage>
        <taxon>Bacteria</taxon>
        <taxon>Pseudomonadati</taxon>
        <taxon>Bacteroidota</taxon>
        <taxon>Flavobacteriia</taxon>
        <taxon>Flavobacteriales</taxon>
        <taxon>Flavobacteriaceae</taxon>
        <taxon>Flavobacterium</taxon>
    </lineage>
</organism>
<keyword evidence="1" id="KW-0812">Transmembrane</keyword>
<sequence length="288" mass="34988">MGTFMIYIFLKKWSSNEVETKTYLMPIFGLFVYFIAFNFIKNYVKRSPKIVVDNEKIIINKRTYYWTDIQNIKLTGKKGFGFFNYQMEVATLNFNNKKTEFIFDDMYSNSWEIKSFIQQIVIDKKLTFEINTQKINPREIEKENFYEFKGNPIFSFRGLMMWGLIGFFVYLLIFTEGKISKFDQMKFLIPICIFWFLLNAYSMNYFEVSKNFFIVKNHYFFWKKIIYRITDIEEIVYETQQNQSNILRVITKDFKRGMYPAGTLKDSKWIEMKEELEKRKVKVRNECI</sequence>
<protein>
    <submittedName>
        <fullName evidence="2">Uncharacterized protein</fullName>
    </submittedName>
</protein>
<accession>V6S3W2</accession>
<gene>
    <name evidence="2" type="ORF">IP98_02935</name>
</gene>
<feature type="transmembrane region" description="Helical" evidence="1">
    <location>
        <begin position="154"/>
        <end position="175"/>
    </location>
</feature>
<keyword evidence="3" id="KW-1185">Reference proteome</keyword>
<evidence type="ECO:0000313" key="2">
    <source>
        <dbReference type="EMBL" id="TWI07899.1"/>
    </source>
</evidence>
<dbReference type="Proteomes" id="UP000319848">
    <property type="component" value="Unassembled WGS sequence"/>
</dbReference>
<keyword evidence="1" id="KW-0472">Membrane</keyword>
<dbReference type="AlphaFoldDB" id="V6S3W2"/>
<keyword evidence="1" id="KW-1133">Transmembrane helix</keyword>
<evidence type="ECO:0000256" key="1">
    <source>
        <dbReference type="SAM" id="Phobius"/>
    </source>
</evidence>
<reference evidence="2 3" key="1">
    <citation type="journal article" date="2015" name="Stand. Genomic Sci.">
        <title>Genomic Encyclopedia of Bacterial and Archaeal Type Strains, Phase III: the genomes of soil and plant-associated and newly described type strains.</title>
        <authorList>
            <person name="Whitman W.B."/>
            <person name="Woyke T."/>
            <person name="Klenk H.P."/>
            <person name="Zhou Y."/>
            <person name="Lilburn T.G."/>
            <person name="Beck B.J."/>
            <person name="De Vos P."/>
            <person name="Vandamme P."/>
            <person name="Eisen J.A."/>
            <person name="Garrity G."/>
            <person name="Hugenholtz P."/>
            <person name="Kyrpides N.C."/>
        </authorList>
    </citation>
    <scope>NUCLEOTIDE SEQUENCE [LARGE SCALE GENOMIC DNA]</scope>
    <source>
        <strain evidence="2 3">CGMCC 1.7270</strain>
    </source>
</reference>